<dbReference type="InterPro" id="IPR002831">
    <property type="entry name" value="Tscrpt_reg_TrmB_N"/>
</dbReference>
<dbReference type="AlphaFoldDB" id="A0A2W5DV52"/>
<protein>
    <recommendedName>
        <fullName evidence="1">Transcription regulator TrmB N-terminal domain-containing protein</fullName>
    </recommendedName>
</protein>
<name>A0A2W5DV52_9BURK</name>
<dbReference type="PANTHER" id="PTHR34293">
    <property type="entry name" value="HTH-TYPE TRANSCRIPTIONAL REGULATOR TRMBL2"/>
    <property type="match status" value="1"/>
</dbReference>
<comment type="caution">
    <text evidence="2">The sequence shown here is derived from an EMBL/GenBank/DDBJ whole genome shotgun (WGS) entry which is preliminary data.</text>
</comment>
<dbReference type="EMBL" id="QFOD01000004">
    <property type="protein sequence ID" value="PZP34558.1"/>
    <property type="molecule type" value="Genomic_DNA"/>
</dbReference>
<organism evidence="2 3">
    <name type="scientific">Roseateles depolymerans</name>
    <dbReference type="NCBI Taxonomy" id="76731"/>
    <lineage>
        <taxon>Bacteria</taxon>
        <taxon>Pseudomonadati</taxon>
        <taxon>Pseudomonadota</taxon>
        <taxon>Betaproteobacteria</taxon>
        <taxon>Burkholderiales</taxon>
        <taxon>Sphaerotilaceae</taxon>
        <taxon>Roseateles</taxon>
    </lineage>
</organism>
<dbReference type="InterPro" id="IPR051797">
    <property type="entry name" value="TrmB-like"/>
</dbReference>
<dbReference type="PANTHER" id="PTHR34293:SF1">
    <property type="entry name" value="HTH-TYPE TRANSCRIPTIONAL REGULATOR TRMBL2"/>
    <property type="match status" value="1"/>
</dbReference>
<dbReference type="Pfam" id="PF01978">
    <property type="entry name" value="TrmB"/>
    <property type="match status" value="1"/>
</dbReference>
<dbReference type="Proteomes" id="UP000249633">
    <property type="component" value="Unassembled WGS sequence"/>
</dbReference>
<proteinExistence type="predicted"/>
<evidence type="ECO:0000313" key="3">
    <source>
        <dbReference type="Proteomes" id="UP000249633"/>
    </source>
</evidence>
<gene>
    <name evidence="2" type="ORF">DI603_06290</name>
</gene>
<dbReference type="Gene3D" id="1.10.10.10">
    <property type="entry name" value="Winged helix-like DNA-binding domain superfamily/Winged helix DNA-binding domain"/>
    <property type="match status" value="1"/>
</dbReference>
<sequence length="280" mass="29884">MESIDQGDRLLLPFGFTELESRVYCALLRQSPATGYRLARAVGKAAANTYQALAALAQKGAVVGDESEPRNFRPVPPAELISRLRQDFDQQARTAEQGLAALYAPVPEDRLYQFKNLAQVLERARALIAGAGETLLFDLFPGPLAQLRPALDEAHARGVQVGGTVYEPLADAPFAHVMSPGTSFVAERWPGQQITLIADGRELLLALVAPDGQGLRHGFWSDSAYLACLHHSGLSAEMRLAAALAQGGDPLRRFGLLSAAPPGLRALVGDDAAPGQGERA</sequence>
<evidence type="ECO:0000313" key="2">
    <source>
        <dbReference type="EMBL" id="PZP34558.1"/>
    </source>
</evidence>
<feature type="domain" description="Transcription regulator TrmB N-terminal" evidence="1">
    <location>
        <begin position="14"/>
        <end position="77"/>
    </location>
</feature>
<dbReference type="InterPro" id="IPR036390">
    <property type="entry name" value="WH_DNA-bd_sf"/>
</dbReference>
<evidence type="ECO:0000259" key="1">
    <source>
        <dbReference type="Pfam" id="PF01978"/>
    </source>
</evidence>
<reference evidence="2 3" key="1">
    <citation type="submission" date="2017-08" db="EMBL/GenBank/DDBJ databases">
        <title>Infants hospitalized years apart are colonized by the same room-sourced microbial strains.</title>
        <authorList>
            <person name="Brooks B."/>
            <person name="Olm M.R."/>
            <person name="Firek B.A."/>
            <person name="Baker R."/>
            <person name="Thomas B.C."/>
            <person name="Morowitz M.J."/>
            <person name="Banfield J.F."/>
        </authorList>
    </citation>
    <scope>NUCLEOTIDE SEQUENCE [LARGE SCALE GENOMIC DNA]</scope>
    <source>
        <strain evidence="2">S2_012_000_R2_81</strain>
    </source>
</reference>
<accession>A0A2W5DV52</accession>
<dbReference type="SUPFAM" id="SSF46785">
    <property type="entry name" value="Winged helix' DNA-binding domain"/>
    <property type="match status" value="1"/>
</dbReference>
<dbReference type="InterPro" id="IPR036388">
    <property type="entry name" value="WH-like_DNA-bd_sf"/>
</dbReference>